<evidence type="ECO:0000256" key="2">
    <source>
        <dbReference type="ARBA" id="ARBA00023125"/>
    </source>
</evidence>
<organism evidence="5">
    <name type="scientific">uncultured Thermomicrobiales bacterium</name>
    <dbReference type="NCBI Taxonomy" id="1645740"/>
    <lineage>
        <taxon>Bacteria</taxon>
        <taxon>Pseudomonadati</taxon>
        <taxon>Thermomicrobiota</taxon>
        <taxon>Thermomicrobia</taxon>
        <taxon>Thermomicrobiales</taxon>
        <taxon>environmental samples</taxon>
    </lineage>
</organism>
<dbReference type="InterPro" id="IPR027417">
    <property type="entry name" value="P-loop_NTPase"/>
</dbReference>
<dbReference type="Pfam" id="PF17874">
    <property type="entry name" value="TPR_MalT"/>
    <property type="match status" value="1"/>
</dbReference>
<protein>
    <recommendedName>
        <fullName evidence="4">HTH luxR-type domain-containing protein</fullName>
    </recommendedName>
</protein>
<dbReference type="InterPro" id="IPR059106">
    <property type="entry name" value="WHD_MalT"/>
</dbReference>
<dbReference type="PROSITE" id="PS50043">
    <property type="entry name" value="HTH_LUXR_2"/>
    <property type="match status" value="1"/>
</dbReference>
<dbReference type="InterPro" id="IPR041617">
    <property type="entry name" value="TPR_MalT"/>
</dbReference>
<dbReference type="Gene3D" id="1.10.10.10">
    <property type="entry name" value="Winged helix-like DNA-binding domain superfamily/Winged helix DNA-binding domain"/>
    <property type="match status" value="1"/>
</dbReference>
<dbReference type="InterPro" id="IPR016032">
    <property type="entry name" value="Sig_transdc_resp-reg_C-effctor"/>
</dbReference>
<feature type="domain" description="HTH luxR-type" evidence="4">
    <location>
        <begin position="813"/>
        <end position="878"/>
    </location>
</feature>
<accession>A0A6J4UWQ8</accession>
<dbReference type="GO" id="GO:0006355">
    <property type="term" value="P:regulation of DNA-templated transcription"/>
    <property type="evidence" value="ECO:0007669"/>
    <property type="project" value="InterPro"/>
</dbReference>
<proteinExistence type="predicted"/>
<dbReference type="AlphaFoldDB" id="A0A6J4UWQ8"/>
<evidence type="ECO:0000313" key="5">
    <source>
        <dbReference type="EMBL" id="CAA9558921.1"/>
    </source>
</evidence>
<gene>
    <name evidence="5" type="ORF">AVDCRST_MAG33-1506</name>
</gene>
<dbReference type="SUPFAM" id="SSF46894">
    <property type="entry name" value="C-terminal effector domain of the bipartite response regulators"/>
    <property type="match status" value="1"/>
</dbReference>
<reference evidence="5" key="1">
    <citation type="submission" date="2020-02" db="EMBL/GenBank/DDBJ databases">
        <authorList>
            <person name="Meier V. D."/>
        </authorList>
    </citation>
    <scope>NUCLEOTIDE SEQUENCE</scope>
    <source>
        <strain evidence="5">AVDCRST_MAG33</strain>
    </source>
</reference>
<sequence length="880" mass="98312">MVVGAKIRLPELNPSFVVERPRLLGLSLLTQRVTATFIVAPAGYGKTIALSQVALATHLPIAWMTVDPHDDDPLRFLEYVSAALFTLRNDGAERSGDSPPVLPETGLPEAIARHVEALVNRLDQPVVLALDDFHHVTDPIILEAIRLLVEFPSSDLSLLIASRSEPALPIARWRVQGRASEIRGDDLRFTTEETAGLSARWLRQSLPNRDIDRLCIWSDGWVAALTVVLRRLRRGTGDTVQSAMRRVITSNYQLAEYIENELLQDLSPEQLAFLERTSILGRLREDLCSSVAEVPFSPGTLRSLAHRGVLVSPIDDEAQWFQYHPLFAYLLHQRLVMATTADELRQLHTRASIWWERFGDQEAAIDYAIRAKDWWRATALITQLMEGPEGSKRLVLLRSWLDAFPRGVIDDSADLSSWYAWTLVRTNRLDLFEQHLATAERRWTEAGDDARLAAVHLTRAYAAFYLGDGAACIESVNAALASLPDPHDSERRKAQIALALGYSHTGKASEALSILDSLPVQASIDPTIRMDAEVQRLWVQFLGGRLASAKEGLQRFIADNQADISDAVRRAHVILADIYLEESKFRTAADLLGHADDLARRRGSFPLLADARWRWALLWSRTGREADALAKIDEMMGDARSVRNVRVNSRGFALRAQIWMAQGRTDLMHQWVYEREPSVSGPIDYNSEPEFLAFAGWLIKTGQPDAAIPIVRTLAHQAEQDGRHGHLIQALVLRAMAEDALGDRETALDITERLTRLGQNGGYLASLAQGDERLLRLYLELAARGHFVDYVGRVAEVAKASTQRDPLPQGDEVVNSGFKLSSRELEVLRLLAVGLTNRDISSQLYISIPTVKRHITTVFGKLDAVNRTEAVSKARENRVI</sequence>
<dbReference type="Gene3D" id="1.25.40.10">
    <property type="entry name" value="Tetratricopeptide repeat domain"/>
    <property type="match status" value="1"/>
</dbReference>
<dbReference type="InterPro" id="IPR000792">
    <property type="entry name" value="Tscrpt_reg_LuxR_C"/>
</dbReference>
<dbReference type="SUPFAM" id="SSF52540">
    <property type="entry name" value="P-loop containing nucleoside triphosphate hydrolases"/>
    <property type="match status" value="1"/>
</dbReference>
<keyword evidence="2" id="KW-0238">DNA-binding</keyword>
<dbReference type="SUPFAM" id="SSF48452">
    <property type="entry name" value="TPR-like"/>
    <property type="match status" value="2"/>
</dbReference>
<evidence type="ECO:0000256" key="1">
    <source>
        <dbReference type="ARBA" id="ARBA00023015"/>
    </source>
</evidence>
<dbReference type="Pfam" id="PF25873">
    <property type="entry name" value="WHD_MalT"/>
    <property type="match status" value="1"/>
</dbReference>
<dbReference type="PANTHER" id="PTHR44688">
    <property type="entry name" value="DNA-BINDING TRANSCRIPTIONAL ACTIVATOR DEVR_DOSR"/>
    <property type="match status" value="1"/>
</dbReference>
<dbReference type="InterPro" id="IPR036388">
    <property type="entry name" value="WH-like_DNA-bd_sf"/>
</dbReference>
<dbReference type="GO" id="GO:0003677">
    <property type="term" value="F:DNA binding"/>
    <property type="evidence" value="ECO:0007669"/>
    <property type="project" value="UniProtKB-KW"/>
</dbReference>
<dbReference type="EMBL" id="CADCWK010000154">
    <property type="protein sequence ID" value="CAA9558921.1"/>
    <property type="molecule type" value="Genomic_DNA"/>
</dbReference>
<dbReference type="Pfam" id="PF00196">
    <property type="entry name" value="GerE"/>
    <property type="match status" value="1"/>
</dbReference>
<dbReference type="PANTHER" id="PTHR44688:SF16">
    <property type="entry name" value="DNA-BINDING TRANSCRIPTIONAL ACTIVATOR DEVR_DOSR"/>
    <property type="match status" value="1"/>
</dbReference>
<dbReference type="SMART" id="SM00421">
    <property type="entry name" value="HTH_LUXR"/>
    <property type="match status" value="1"/>
</dbReference>
<keyword evidence="1" id="KW-0805">Transcription regulation</keyword>
<evidence type="ECO:0000259" key="4">
    <source>
        <dbReference type="PROSITE" id="PS50043"/>
    </source>
</evidence>
<keyword evidence="3" id="KW-0804">Transcription</keyword>
<name>A0A6J4UWQ8_9BACT</name>
<evidence type="ECO:0000256" key="3">
    <source>
        <dbReference type="ARBA" id="ARBA00023163"/>
    </source>
</evidence>
<dbReference type="CDD" id="cd06170">
    <property type="entry name" value="LuxR_C_like"/>
    <property type="match status" value="1"/>
</dbReference>
<dbReference type="PRINTS" id="PR00038">
    <property type="entry name" value="HTHLUXR"/>
</dbReference>
<dbReference type="InterPro" id="IPR011990">
    <property type="entry name" value="TPR-like_helical_dom_sf"/>
</dbReference>